<comment type="caution">
    <text evidence="4">The sequence shown here is derived from an EMBL/GenBank/DDBJ whole genome shotgun (WGS) entry which is preliminary data.</text>
</comment>
<dbReference type="Gene3D" id="3.40.1650.10">
    <property type="entry name" value="RbsD-like domain"/>
    <property type="match status" value="1"/>
</dbReference>
<evidence type="ECO:0000313" key="5">
    <source>
        <dbReference type="Proteomes" id="UP000886757"/>
    </source>
</evidence>
<dbReference type="PANTHER" id="PTHR31690:SF4">
    <property type="entry name" value="FUCOSE MUTAROTASE"/>
    <property type="match status" value="1"/>
</dbReference>
<dbReference type="GO" id="GO:0062193">
    <property type="term" value="F:D-ribose pyranase activity"/>
    <property type="evidence" value="ECO:0007669"/>
    <property type="project" value="UniProtKB-EC"/>
</dbReference>
<comment type="catalytic activity">
    <reaction evidence="3">
        <text>alpha-L-fucose = beta-L-fucose</text>
        <dbReference type="Rhea" id="RHEA:25580"/>
        <dbReference type="ChEBI" id="CHEBI:42548"/>
        <dbReference type="ChEBI" id="CHEBI:42589"/>
        <dbReference type="EC" id="5.1.3.29"/>
    </reaction>
</comment>
<dbReference type="AlphaFoldDB" id="A0A9D1ADR7"/>
<dbReference type="GO" id="GO:0006004">
    <property type="term" value="P:fucose metabolic process"/>
    <property type="evidence" value="ECO:0007669"/>
    <property type="project" value="TreeGrafter"/>
</dbReference>
<dbReference type="InterPro" id="IPR023750">
    <property type="entry name" value="RbsD-like_sf"/>
</dbReference>
<sequence>MLKGIPDIISSDLMKCMMDMGHGDVLVLTDANFPAVSHAKHYIKAEGVEITDLLDAILTFLPVDDFVETSYCLMNYRDSETRPEIWDEFEKIIVKHNGEEELQRIGYIDRLDYYTVAEKAYVVVQTATLARYANITVQKGVI</sequence>
<proteinExistence type="predicted"/>
<dbReference type="Pfam" id="PF05025">
    <property type="entry name" value="RbsD_FucU"/>
    <property type="match status" value="1"/>
</dbReference>
<accession>A0A9D1ADR7</accession>
<evidence type="ECO:0000313" key="4">
    <source>
        <dbReference type="EMBL" id="HIR14765.1"/>
    </source>
</evidence>
<dbReference type="InterPro" id="IPR007721">
    <property type="entry name" value="RbsD_FucU"/>
</dbReference>
<reference evidence="4" key="2">
    <citation type="journal article" date="2021" name="PeerJ">
        <title>Extensive microbial diversity within the chicken gut microbiome revealed by metagenomics and culture.</title>
        <authorList>
            <person name="Gilroy R."/>
            <person name="Ravi A."/>
            <person name="Getino M."/>
            <person name="Pursley I."/>
            <person name="Horton D.L."/>
            <person name="Alikhan N.F."/>
            <person name="Baker D."/>
            <person name="Gharbi K."/>
            <person name="Hall N."/>
            <person name="Watson M."/>
            <person name="Adriaenssens E.M."/>
            <person name="Foster-Nyarko E."/>
            <person name="Jarju S."/>
            <person name="Secka A."/>
            <person name="Antonio M."/>
            <person name="Oren A."/>
            <person name="Chaudhuri R.R."/>
            <person name="La Ragione R."/>
            <person name="Hildebrand F."/>
            <person name="Pallen M.J."/>
        </authorList>
    </citation>
    <scope>NUCLEOTIDE SEQUENCE</scope>
    <source>
        <strain evidence="4">ChiSjej4B22-8148</strain>
    </source>
</reference>
<dbReference type="PANTHER" id="PTHR31690">
    <property type="entry name" value="FUCOSE MUTAROTASE"/>
    <property type="match status" value="1"/>
</dbReference>
<gene>
    <name evidence="4" type="ORF">IAB31_12675</name>
</gene>
<dbReference type="InterPro" id="IPR050443">
    <property type="entry name" value="RbsD/FucU_mutarotase"/>
</dbReference>
<reference evidence="4" key="1">
    <citation type="submission" date="2020-10" db="EMBL/GenBank/DDBJ databases">
        <authorList>
            <person name="Gilroy R."/>
        </authorList>
    </citation>
    <scope>NUCLEOTIDE SEQUENCE</scope>
    <source>
        <strain evidence="4">ChiSjej4B22-8148</strain>
    </source>
</reference>
<comment type="catalytic activity">
    <reaction evidence="1">
        <text>beta-D-ribopyranose = beta-D-ribofuranose</text>
        <dbReference type="Rhea" id="RHEA:25432"/>
        <dbReference type="ChEBI" id="CHEBI:27476"/>
        <dbReference type="ChEBI" id="CHEBI:47002"/>
        <dbReference type="EC" id="5.4.99.62"/>
    </reaction>
</comment>
<dbReference type="SUPFAM" id="SSF102546">
    <property type="entry name" value="RbsD-like"/>
    <property type="match status" value="1"/>
</dbReference>
<protein>
    <submittedName>
        <fullName evidence="4">Fucose operon FucU protein</fullName>
    </submittedName>
</protein>
<dbReference type="EMBL" id="DVGK01000147">
    <property type="protein sequence ID" value="HIR14765.1"/>
    <property type="molecule type" value="Genomic_DNA"/>
</dbReference>
<name>A0A9D1ADR7_9FIRM</name>
<evidence type="ECO:0000256" key="1">
    <source>
        <dbReference type="ARBA" id="ARBA00000223"/>
    </source>
</evidence>
<evidence type="ECO:0000256" key="2">
    <source>
        <dbReference type="ARBA" id="ARBA00023235"/>
    </source>
</evidence>
<organism evidence="4 5">
    <name type="scientific">Candidatus Choladousia intestinavium</name>
    <dbReference type="NCBI Taxonomy" id="2840727"/>
    <lineage>
        <taxon>Bacteria</taxon>
        <taxon>Bacillati</taxon>
        <taxon>Bacillota</taxon>
        <taxon>Clostridia</taxon>
        <taxon>Lachnospirales</taxon>
        <taxon>Lachnospiraceae</taxon>
        <taxon>Lachnospiraceae incertae sedis</taxon>
        <taxon>Candidatus Choladousia</taxon>
    </lineage>
</organism>
<dbReference type="GO" id="GO:0042806">
    <property type="term" value="F:fucose binding"/>
    <property type="evidence" value="ECO:0007669"/>
    <property type="project" value="TreeGrafter"/>
</dbReference>
<dbReference type="GO" id="GO:0036373">
    <property type="term" value="F:L-fucose mutarotase activity"/>
    <property type="evidence" value="ECO:0007669"/>
    <property type="project" value="UniProtKB-EC"/>
</dbReference>
<keyword evidence="2" id="KW-0413">Isomerase</keyword>
<dbReference type="Proteomes" id="UP000886757">
    <property type="component" value="Unassembled WGS sequence"/>
</dbReference>
<evidence type="ECO:0000256" key="3">
    <source>
        <dbReference type="ARBA" id="ARBA00036324"/>
    </source>
</evidence>